<protein>
    <submittedName>
        <fullName evidence="2">Uncharacterized protein</fullName>
    </submittedName>
</protein>
<keyword evidence="3" id="KW-1185">Reference proteome</keyword>
<comment type="caution">
    <text evidence="2">The sequence shown here is derived from an EMBL/GenBank/DDBJ whole genome shotgun (WGS) entry which is preliminary data.</text>
</comment>
<gene>
    <name evidence="2" type="ORF">BJ982_007354</name>
</gene>
<evidence type="ECO:0000256" key="1">
    <source>
        <dbReference type="SAM" id="MobiDB-lite"/>
    </source>
</evidence>
<proteinExistence type="predicted"/>
<organism evidence="2 3">
    <name type="scientific">Sphaerisporangium siamense</name>
    <dbReference type="NCBI Taxonomy" id="795645"/>
    <lineage>
        <taxon>Bacteria</taxon>
        <taxon>Bacillati</taxon>
        <taxon>Actinomycetota</taxon>
        <taxon>Actinomycetes</taxon>
        <taxon>Streptosporangiales</taxon>
        <taxon>Streptosporangiaceae</taxon>
        <taxon>Sphaerisporangium</taxon>
    </lineage>
</organism>
<reference evidence="2 3" key="1">
    <citation type="submission" date="2020-08" db="EMBL/GenBank/DDBJ databases">
        <title>Sequencing the genomes of 1000 actinobacteria strains.</title>
        <authorList>
            <person name="Klenk H.-P."/>
        </authorList>
    </citation>
    <scope>NUCLEOTIDE SEQUENCE [LARGE SCALE GENOMIC DNA]</scope>
    <source>
        <strain evidence="2 3">DSM 45784</strain>
    </source>
</reference>
<dbReference type="AlphaFoldDB" id="A0A7W7DF97"/>
<dbReference type="Proteomes" id="UP000542210">
    <property type="component" value="Unassembled WGS sequence"/>
</dbReference>
<dbReference type="EMBL" id="JACHND010000001">
    <property type="protein sequence ID" value="MBB4705810.1"/>
    <property type="molecule type" value="Genomic_DNA"/>
</dbReference>
<name>A0A7W7DF97_9ACTN</name>
<evidence type="ECO:0000313" key="3">
    <source>
        <dbReference type="Proteomes" id="UP000542210"/>
    </source>
</evidence>
<evidence type="ECO:0000313" key="2">
    <source>
        <dbReference type="EMBL" id="MBB4705810.1"/>
    </source>
</evidence>
<feature type="region of interest" description="Disordered" evidence="1">
    <location>
        <begin position="1"/>
        <end position="33"/>
    </location>
</feature>
<accession>A0A7W7DF97</accession>
<sequence length="33" mass="3770">MTNAPDDEQEHRMSHHRRTGQVNQARGTGPAQR</sequence>